<gene>
    <name evidence="2" type="ORF">HOP51_09715</name>
</gene>
<evidence type="ECO:0000313" key="2">
    <source>
        <dbReference type="EMBL" id="MCE8020379.1"/>
    </source>
</evidence>
<dbReference type="Proteomes" id="UP001320122">
    <property type="component" value="Unassembled WGS sequence"/>
</dbReference>
<evidence type="ECO:0000313" key="3">
    <source>
        <dbReference type="Proteomes" id="UP001320122"/>
    </source>
</evidence>
<name>A0ABS9AF60_9GAMM</name>
<dbReference type="EMBL" id="JABFTT010000006">
    <property type="protein sequence ID" value="MCE8020379.1"/>
    <property type="molecule type" value="Genomic_DNA"/>
</dbReference>
<feature type="region of interest" description="Disordered" evidence="1">
    <location>
        <begin position="64"/>
        <end position="96"/>
    </location>
</feature>
<dbReference type="RefSeq" id="WP_234273720.1">
    <property type="nucleotide sequence ID" value="NZ_JABFTT010000006.1"/>
</dbReference>
<comment type="caution">
    <text evidence="2">The sequence shown here is derived from an EMBL/GenBank/DDBJ whole genome shotgun (WGS) entry which is preliminary data.</text>
</comment>
<reference evidence="2 3" key="1">
    <citation type="journal article" date="2021" name="Front. Microbiol.">
        <title>Aerobic Denitrification and Heterotrophic Sulfur Oxidation in the Genus Halomonas Revealed by Six Novel Species Characterizations and Genome-Based Analysis.</title>
        <authorList>
            <person name="Wang L."/>
            <person name="Shao Z."/>
        </authorList>
    </citation>
    <scope>NUCLEOTIDE SEQUENCE [LARGE SCALE GENOMIC DNA]</scope>
    <source>
        <strain evidence="2 3">MCCC 1A11036</strain>
    </source>
</reference>
<evidence type="ECO:0000256" key="1">
    <source>
        <dbReference type="SAM" id="MobiDB-lite"/>
    </source>
</evidence>
<keyword evidence="3" id="KW-1185">Reference proteome</keyword>
<sequence>MIATTTGATQMPGLEGASGSTALADQNLFEHMARTSGSNQSAMTPAELGESLFDRMSGSIEQLLHPLQGAGDSDASRSVASREATQGESSAQVEGAEALGDVQFERMLEGLREVFDHACNAKLLATGAGQVSGMCSTVLRG</sequence>
<proteinExistence type="predicted"/>
<accession>A0ABS9AF60</accession>
<feature type="compositionally biased region" description="Polar residues" evidence="1">
    <location>
        <begin position="76"/>
        <end position="92"/>
    </location>
</feature>
<protein>
    <submittedName>
        <fullName evidence="2">Uncharacterized protein</fullName>
    </submittedName>
</protein>
<organism evidence="2 3">
    <name type="scientific">Billgrantia zhangzhouensis</name>
    <dbReference type="NCBI Taxonomy" id="2733481"/>
    <lineage>
        <taxon>Bacteria</taxon>
        <taxon>Pseudomonadati</taxon>
        <taxon>Pseudomonadota</taxon>
        <taxon>Gammaproteobacteria</taxon>
        <taxon>Oceanospirillales</taxon>
        <taxon>Halomonadaceae</taxon>
        <taxon>Billgrantia</taxon>
    </lineage>
</organism>